<evidence type="ECO:0000256" key="7">
    <source>
        <dbReference type="ARBA" id="ARBA00023027"/>
    </source>
</evidence>
<dbReference type="Gene3D" id="3.90.25.10">
    <property type="entry name" value="UDP-galactose 4-epimerase, domain 1"/>
    <property type="match status" value="1"/>
</dbReference>
<dbReference type="GO" id="GO:0005829">
    <property type="term" value="C:cytosol"/>
    <property type="evidence" value="ECO:0007669"/>
    <property type="project" value="TreeGrafter"/>
</dbReference>
<dbReference type="PANTHER" id="PTHR43725:SF47">
    <property type="entry name" value="UDP-GLUCOSE 4-EPIMERASE"/>
    <property type="match status" value="1"/>
</dbReference>
<evidence type="ECO:0000313" key="13">
    <source>
        <dbReference type="EMBL" id="SCY12027.1"/>
    </source>
</evidence>
<dbReference type="UniPathway" id="UPA00214"/>
<evidence type="ECO:0000256" key="9">
    <source>
        <dbReference type="ARBA" id="ARBA00023235"/>
    </source>
</evidence>
<evidence type="ECO:0000256" key="5">
    <source>
        <dbReference type="ARBA" id="ARBA00013189"/>
    </source>
</evidence>
<protein>
    <recommendedName>
        <fullName evidence="6 10">UDP-glucose 4-epimerase</fullName>
        <ecNumber evidence="5 10">5.1.3.2</ecNumber>
    </recommendedName>
</protein>
<dbReference type="GO" id="GO:0003978">
    <property type="term" value="F:UDP-glucose 4-epimerase activity"/>
    <property type="evidence" value="ECO:0007669"/>
    <property type="project" value="UniProtKB-UniRule"/>
</dbReference>
<comment type="catalytic activity">
    <reaction evidence="1 10">
        <text>UDP-alpha-D-glucose = UDP-alpha-D-galactose</text>
        <dbReference type="Rhea" id="RHEA:22168"/>
        <dbReference type="ChEBI" id="CHEBI:58885"/>
        <dbReference type="ChEBI" id="CHEBI:66914"/>
        <dbReference type="EC" id="5.1.3.2"/>
    </reaction>
</comment>
<dbReference type="CDD" id="cd05247">
    <property type="entry name" value="UDP_G4E_1_SDR_e"/>
    <property type="match status" value="1"/>
</dbReference>
<dbReference type="GO" id="GO:0006012">
    <property type="term" value="P:galactose metabolic process"/>
    <property type="evidence" value="ECO:0007669"/>
    <property type="project" value="UniProtKB-UniPathway"/>
</dbReference>
<dbReference type="PANTHER" id="PTHR43725">
    <property type="entry name" value="UDP-GLUCOSE 4-EPIMERASE"/>
    <property type="match status" value="1"/>
</dbReference>
<dbReference type="NCBIfam" id="TIGR01179">
    <property type="entry name" value="galE"/>
    <property type="match status" value="1"/>
</dbReference>
<accession>A0A1G5DBV3</accession>
<evidence type="ECO:0000256" key="2">
    <source>
        <dbReference type="ARBA" id="ARBA00001911"/>
    </source>
</evidence>
<reference evidence="13 14" key="1">
    <citation type="submission" date="2016-10" db="EMBL/GenBank/DDBJ databases">
        <authorList>
            <person name="de Groot N.N."/>
        </authorList>
    </citation>
    <scope>NUCLEOTIDE SEQUENCE [LARGE SCALE GENOMIC DNA]</scope>
    <source>
        <strain evidence="13 14">CGMCC 1.8925</strain>
    </source>
</reference>
<keyword evidence="10" id="KW-0119">Carbohydrate metabolism</keyword>
<dbReference type="AlphaFoldDB" id="A0A1G5DBV3"/>
<keyword evidence="7 10" id="KW-0520">NAD</keyword>
<dbReference type="InterPro" id="IPR001509">
    <property type="entry name" value="Epimerase_deHydtase"/>
</dbReference>
<dbReference type="NCBIfam" id="NF007956">
    <property type="entry name" value="PRK10675.1"/>
    <property type="match status" value="1"/>
</dbReference>
<evidence type="ECO:0000259" key="12">
    <source>
        <dbReference type="Pfam" id="PF01370"/>
    </source>
</evidence>
<evidence type="ECO:0000256" key="10">
    <source>
        <dbReference type="RuleBase" id="RU366046"/>
    </source>
</evidence>
<sequence length="374" mass="40117">MMQNTNDRPPQTGRTILATGGAGYIGSHVVVSLLEEGHRVVILDNFENSDRYTVARIPRIAPGSVALVEGDVRDQALVTDLLRQYKVDAVIHLAGKKAVGESVADPLLYYSDNIGGAVSLLRAMQATGVSRLIFSSSATVYGMTEVMPIDETAPTSATNPYGRTKLMIEEIIEDLTVADSDFRAISLRYFNPVGAHSSGLIGENPKGAPNNLFPYVAQTAAGLRKKVQVFGSDYPTPDGTGIRDYLHVVDLARGHVAAIDHIFGAAPQNRHQKINLGTGTGYSVLQVLAAFSRACGFQVPYELTPRRPGDAARSLADPSLAHSLLGWKALHDLDQMCADHWAFQQKAAQDSRPTLVSGSRTGPAARSERVSPAS</sequence>
<keyword evidence="8" id="KW-0299">Galactose metabolism</keyword>
<comment type="similarity">
    <text evidence="4 10">Belongs to the NAD(P)-dependent epimerase/dehydratase family.</text>
</comment>
<keyword evidence="14" id="KW-1185">Reference proteome</keyword>
<keyword evidence="9 10" id="KW-0413">Isomerase</keyword>
<evidence type="ECO:0000256" key="8">
    <source>
        <dbReference type="ARBA" id="ARBA00023144"/>
    </source>
</evidence>
<dbReference type="InterPro" id="IPR005886">
    <property type="entry name" value="UDP_G4E"/>
</dbReference>
<dbReference type="EC" id="5.1.3.2" evidence="5 10"/>
<comment type="pathway">
    <text evidence="3 10">Carbohydrate metabolism; galactose metabolism.</text>
</comment>
<dbReference type="InterPro" id="IPR036291">
    <property type="entry name" value="NAD(P)-bd_dom_sf"/>
</dbReference>
<gene>
    <name evidence="13" type="ORF">SAMN05660710_00741</name>
</gene>
<dbReference type="Proteomes" id="UP000199502">
    <property type="component" value="Unassembled WGS sequence"/>
</dbReference>
<dbReference type="Gene3D" id="3.40.50.720">
    <property type="entry name" value="NAD(P)-binding Rossmann-like Domain"/>
    <property type="match status" value="1"/>
</dbReference>
<evidence type="ECO:0000256" key="3">
    <source>
        <dbReference type="ARBA" id="ARBA00004947"/>
    </source>
</evidence>
<evidence type="ECO:0000256" key="6">
    <source>
        <dbReference type="ARBA" id="ARBA00018569"/>
    </source>
</evidence>
<feature type="region of interest" description="Disordered" evidence="11">
    <location>
        <begin position="348"/>
        <end position="374"/>
    </location>
</feature>
<evidence type="ECO:0000256" key="1">
    <source>
        <dbReference type="ARBA" id="ARBA00000083"/>
    </source>
</evidence>
<dbReference type="EMBL" id="FMVT01000002">
    <property type="protein sequence ID" value="SCY12027.1"/>
    <property type="molecule type" value="Genomic_DNA"/>
</dbReference>
<comment type="cofactor">
    <cofactor evidence="2 10">
        <name>NAD(+)</name>
        <dbReference type="ChEBI" id="CHEBI:57540"/>
    </cofactor>
</comment>
<evidence type="ECO:0000256" key="4">
    <source>
        <dbReference type="ARBA" id="ARBA00007637"/>
    </source>
</evidence>
<proteinExistence type="inferred from homology"/>
<dbReference type="Pfam" id="PF01370">
    <property type="entry name" value="Epimerase"/>
    <property type="match status" value="1"/>
</dbReference>
<name>A0A1G5DBV3_9RHOB</name>
<dbReference type="STRING" id="336292.SAMN05660710_00741"/>
<organism evidence="13 14">
    <name type="scientific">Paracoccus tibetensis</name>
    <dbReference type="NCBI Taxonomy" id="336292"/>
    <lineage>
        <taxon>Bacteria</taxon>
        <taxon>Pseudomonadati</taxon>
        <taxon>Pseudomonadota</taxon>
        <taxon>Alphaproteobacteria</taxon>
        <taxon>Rhodobacterales</taxon>
        <taxon>Paracoccaceae</taxon>
        <taxon>Paracoccus</taxon>
    </lineage>
</organism>
<evidence type="ECO:0000313" key="14">
    <source>
        <dbReference type="Proteomes" id="UP000199502"/>
    </source>
</evidence>
<dbReference type="SUPFAM" id="SSF51735">
    <property type="entry name" value="NAD(P)-binding Rossmann-fold domains"/>
    <property type="match status" value="1"/>
</dbReference>
<feature type="compositionally biased region" description="Polar residues" evidence="11">
    <location>
        <begin position="348"/>
        <end position="360"/>
    </location>
</feature>
<comment type="subunit">
    <text evidence="10">Homodimer.</text>
</comment>
<evidence type="ECO:0000256" key="11">
    <source>
        <dbReference type="SAM" id="MobiDB-lite"/>
    </source>
</evidence>
<feature type="domain" description="NAD-dependent epimerase/dehydratase" evidence="12">
    <location>
        <begin position="16"/>
        <end position="264"/>
    </location>
</feature>